<dbReference type="RefSeq" id="XP_005537118.1">
    <property type="nucleotide sequence ID" value="XM_005537061.1"/>
</dbReference>
<dbReference type="PANTHER" id="PTHR12265:SF30">
    <property type="entry name" value="TRANSMEMBRANE PROTEIN 53"/>
    <property type="match status" value="1"/>
</dbReference>
<organism evidence="8 9">
    <name type="scientific">Cyanidioschyzon merolae (strain NIES-3377 / 10D)</name>
    <name type="common">Unicellular red alga</name>
    <dbReference type="NCBI Taxonomy" id="280699"/>
    <lineage>
        <taxon>Eukaryota</taxon>
        <taxon>Rhodophyta</taxon>
        <taxon>Bangiophyceae</taxon>
        <taxon>Cyanidiales</taxon>
        <taxon>Cyanidiaceae</taxon>
        <taxon>Cyanidioschyzon</taxon>
    </lineage>
</organism>
<protein>
    <recommendedName>
        <fullName evidence="10">Transmembrane protein 53</fullName>
    </recommendedName>
</protein>
<evidence type="ECO:0000313" key="9">
    <source>
        <dbReference type="Proteomes" id="UP000007014"/>
    </source>
</evidence>
<dbReference type="AlphaFoldDB" id="M1VDY3"/>
<comment type="subcellular location">
    <subcellularLocation>
        <location evidence="6">Nucleus outer membrane</location>
        <topology evidence="6">Single-pass membrane protein</topology>
    </subcellularLocation>
</comment>
<dbReference type="PANTHER" id="PTHR12265">
    <property type="entry name" value="TRANSMEMBRANE PROTEIN 53"/>
    <property type="match status" value="1"/>
</dbReference>
<evidence type="ECO:0000256" key="1">
    <source>
        <dbReference type="ARBA" id="ARBA00007387"/>
    </source>
</evidence>
<evidence type="ECO:0000256" key="4">
    <source>
        <dbReference type="ARBA" id="ARBA00023136"/>
    </source>
</evidence>
<dbReference type="eggNOG" id="KOG2521">
    <property type="taxonomic scope" value="Eukaryota"/>
</dbReference>
<dbReference type="Gramene" id="CMM243CT">
    <property type="protein sequence ID" value="CMM243CT"/>
    <property type="gene ID" value="CMM243C"/>
</dbReference>
<dbReference type="KEGG" id="cme:CYME_CMM243C"/>
<dbReference type="InterPro" id="IPR008547">
    <property type="entry name" value="DUF829_TMEM53"/>
</dbReference>
<dbReference type="SUPFAM" id="SSF53474">
    <property type="entry name" value="alpha/beta-Hydrolases"/>
    <property type="match status" value="1"/>
</dbReference>
<keyword evidence="4" id="KW-0472">Membrane</keyword>
<evidence type="ECO:0000256" key="7">
    <source>
        <dbReference type="SAM" id="MobiDB-lite"/>
    </source>
</evidence>
<feature type="region of interest" description="Disordered" evidence="7">
    <location>
        <begin position="445"/>
        <end position="467"/>
    </location>
</feature>
<proteinExistence type="inferred from homology"/>
<keyword evidence="5" id="KW-0539">Nucleus</keyword>
<dbReference type="GO" id="GO:0005640">
    <property type="term" value="C:nuclear outer membrane"/>
    <property type="evidence" value="ECO:0007669"/>
    <property type="project" value="UniProtKB-SubCell"/>
</dbReference>
<evidence type="ECO:0008006" key="10">
    <source>
        <dbReference type="Google" id="ProtNLM"/>
    </source>
</evidence>
<keyword evidence="3" id="KW-1133">Transmembrane helix</keyword>
<dbReference type="InterPro" id="IPR029058">
    <property type="entry name" value="AB_hydrolase_fold"/>
</dbReference>
<dbReference type="OMA" id="CHIFPRD"/>
<reference evidence="8 9" key="2">
    <citation type="journal article" date="2007" name="BMC Biol.">
        <title>A 100%-complete sequence reveals unusually simple genomic features in the hot-spring red alga Cyanidioschyzon merolae.</title>
        <authorList>
            <person name="Nozaki H."/>
            <person name="Takano H."/>
            <person name="Misumi O."/>
            <person name="Terasawa K."/>
            <person name="Matsuzaki M."/>
            <person name="Maruyama S."/>
            <person name="Nishida K."/>
            <person name="Yagisawa F."/>
            <person name="Yoshida Y."/>
            <person name="Fujiwara T."/>
            <person name="Takio S."/>
            <person name="Tamura K."/>
            <person name="Chung S.J."/>
            <person name="Nakamura S."/>
            <person name="Kuroiwa H."/>
            <person name="Tanaka K."/>
            <person name="Sato N."/>
            <person name="Kuroiwa T."/>
        </authorList>
    </citation>
    <scope>NUCLEOTIDE SEQUENCE [LARGE SCALE GENOMIC DNA]</scope>
    <source>
        <strain evidence="8 9">10D</strain>
    </source>
</reference>
<comment type="similarity">
    <text evidence="1">Belongs to the TMEM53 family.</text>
</comment>
<dbReference type="Gene3D" id="3.40.50.1820">
    <property type="entry name" value="alpha/beta hydrolase"/>
    <property type="match status" value="1"/>
</dbReference>
<dbReference type="HOGENOM" id="CLU_585786_0_0_1"/>
<accession>M1VDY3</accession>
<sequence>MACLRVAFTPSGAVSSEKFLIRRRNCTSVRRARSGTSFATLPRCHVVQRSAEEPRSHALCTVLERKRASLPFNPKVWTQGSASGTESPLASLCGGGYGGNSGHSGGGGGSDGGRGRNERPDGNDENGPLSLLTQLGALLFCIWRRLGDTNPECLRASLFGTVLLATQFNENPHTRRHVAGSVVDAAAFVGDSQRPVVILLSWLGAQQRHMVKYAEWYRDRGYDVITLFNGLQTALIPAFSRRQALRVLHLMDEIPENRPIVVHSFSIGTGIYGYMLDIIQRGQYVTEDMGRKLQRQIRGVIFDSGPGHMQASSLAQGLYAACPKVGYRVWNAVAEALFRFLNVAEGFRAAEHALQNVQLPSVPQLYLYSLDDSIVKDLDKSVREYIDAQRRRGLEVYQKVWEQSQHATHFKVHPEEYKAQVESFLKRALSDVEVGMRGMLDKLHEATGDSESKANPTSITAAPAAAK</sequence>
<dbReference type="Proteomes" id="UP000007014">
    <property type="component" value="Chromosome 13"/>
</dbReference>
<evidence type="ECO:0000256" key="5">
    <source>
        <dbReference type="ARBA" id="ARBA00023242"/>
    </source>
</evidence>
<dbReference type="GeneID" id="16994870"/>
<dbReference type="OrthoDB" id="77878at2759"/>
<keyword evidence="9" id="KW-1185">Reference proteome</keyword>
<gene>
    <name evidence="8" type="ORF">CYME_CMM243C</name>
</gene>
<feature type="region of interest" description="Disordered" evidence="7">
    <location>
        <begin position="100"/>
        <end position="127"/>
    </location>
</feature>
<evidence type="ECO:0000256" key="6">
    <source>
        <dbReference type="ARBA" id="ARBA00034303"/>
    </source>
</evidence>
<dbReference type="EMBL" id="AP006495">
    <property type="protein sequence ID" value="BAM81082.1"/>
    <property type="molecule type" value="Genomic_DNA"/>
</dbReference>
<evidence type="ECO:0000256" key="2">
    <source>
        <dbReference type="ARBA" id="ARBA00022692"/>
    </source>
</evidence>
<feature type="compositionally biased region" description="Gly residues" evidence="7">
    <location>
        <begin position="100"/>
        <end position="112"/>
    </location>
</feature>
<dbReference type="Pfam" id="PF05705">
    <property type="entry name" value="DUF829"/>
    <property type="match status" value="1"/>
</dbReference>
<feature type="compositionally biased region" description="Basic and acidic residues" evidence="7">
    <location>
        <begin position="113"/>
        <end position="122"/>
    </location>
</feature>
<evidence type="ECO:0000313" key="8">
    <source>
        <dbReference type="EMBL" id="BAM81082.1"/>
    </source>
</evidence>
<name>M1VDY3_CYAM1</name>
<reference evidence="8 9" key="1">
    <citation type="journal article" date="2004" name="Nature">
        <title>Genome sequence of the ultrasmall unicellular red alga Cyanidioschyzon merolae 10D.</title>
        <authorList>
            <person name="Matsuzaki M."/>
            <person name="Misumi O."/>
            <person name="Shin-i T."/>
            <person name="Maruyama S."/>
            <person name="Takahara M."/>
            <person name="Miyagishima S."/>
            <person name="Mori T."/>
            <person name="Nishida K."/>
            <person name="Yagisawa F."/>
            <person name="Nishida K."/>
            <person name="Yoshida Y."/>
            <person name="Nishimura Y."/>
            <person name="Nakao S."/>
            <person name="Kobayashi T."/>
            <person name="Momoyama Y."/>
            <person name="Higashiyama T."/>
            <person name="Minoda A."/>
            <person name="Sano M."/>
            <person name="Nomoto H."/>
            <person name="Oishi K."/>
            <person name="Hayashi H."/>
            <person name="Ohta F."/>
            <person name="Nishizaka S."/>
            <person name="Haga S."/>
            <person name="Miura S."/>
            <person name="Morishita T."/>
            <person name="Kabeya Y."/>
            <person name="Terasawa K."/>
            <person name="Suzuki Y."/>
            <person name="Ishii Y."/>
            <person name="Asakawa S."/>
            <person name="Takano H."/>
            <person name="Ohta N."/>
            <person name="Kuroiwa H."/>
            <person name="Tanaka K."/>
            <person name="Shimizu N."/>
            <person name="Sugano S."/>
            <person name="Sato N."/>
            <person name="Nozaki H."/>
            <person name="Ogasawara N."/>
            <person name="Kohara Y."/>
            <person name="Kuroiwa T."/>
        </authorList>
    </citation>
    <scope>NUCLEOTIDE SEQUENCE [LARGE SCALE GENOMIC DNA]</scope>
    <source>
        <strain evidence="8 9">10D</strain>
    </source>
</reference>
<evidence type="ECO:0000256" key="3">
    <source>
        <dbReference type="ARBA" id="ARBA00022989"/>
    </source>
</evidence>
<keyword evidence="2" id="KW-0812">Transmembrane</keyword>